<keyword evidence="4 6" id="KW-0732">Signal</keyword>
<dbReference type="Pfam" id="PF03330">
    <property type="entry name" value="DPBB_1"/>
    <property type="match status" value="1"/>
</dbReference>
<dbReference type="GO" id="GO:0016020">
    <property type="term" value="C:membrane"/>
    <property type="evidence" value="ECO:0007669"/>
    <property type="project" value="UniProtKB-SubCell"/>
</dbReference>
<feature type="domain" description="Expansin-like EG45" evidence="7">
    <location>
        <begin position="47"/>
        <end position="161"/>
    </location>
</feature>
<evidence type="ECO:0000259" key="7">
    <source>
        <dbReference type="PROSITE" id="PS50842"/>
    </source>
</evidence>
<dbReference type="PROSITE" id="PS50842">
    <property type="entry name" value="EXPANSIN_EG45"/>
    <property type="match status" value="1"/>
</dbReference>
<dbReference type="GO" id="GO:0005576">
    <property type="term" value="C:extracellular region"/>
    <property type="evidence" value="ECO:0007669"/>
    <property type="project" value="InterPro"/>
</dbReference>
<dbReference type="eggNOG" id="ENOG502QPUJ">
    <property type="taxonomic scope" value="Eukaryota"/>
</dbReference>
<dbReference type="AlphaFoldDB" id="D8SD64"/>
<dbReference type="Gene3D" id="2.60.40.760">
    <property type="entry name" value="Expansin, cellulose-binding-like domain"/>
    <property type="match status" value="1"/>
</dbReference>
<dbReference type="STRING" id="88036.D8SD64"/>
<name>D8SD64_SELML</name>
<feature type="domain" description="Expansin-like CBD" evidence="8">
    <location>
        <begin position="171"/>
        <end position="250"/>
    </location>
</feature>
<keyword evidence="3 6" id="KW-0964">Secreted</keyword>
<dbReference type="PROSITE" id="PS50843">
    <property type="entry name" value="EXPANSIN_CBD"/>
    <property type="match status" value="1"/>
</dbReference>
<feature type="chain" id="PRO_5015212575" description="Expansin" evidence="6">
    <location>
        <begin position="18"/>
        <end position="254"/>
    </location>
</feature>
<accession>D8SD64</accession>
<gene>
    <name evidence="9" type="ORF">SELMODRAFT_233686</name>
</gene>
<dbReference type="PRINTS" id="PR01226">
    <property type="entry name" value="EXPANSIN"/>
</dbReference>
<dbReference type="EMBL" id="GL377613">
    <property type="protein sequence ID" value="EFJ17566.1"/>
    <property type="molecule type" value="Genomic_DNA"/>
</dbReference>
<evidence type="ECO:0000313" key="10">
    <source>
        <dbReference type="Proteomes" id="UP000001514"/>
    </source>
</evidence>
<dbReference type="KEGG" id="smo:SELMODRAFT_233686"/>
<comment type="subcellular location">
    <subcellularLocation>
        <location evidence="6">Secreted</location>
        <location evidence="6">Cell wall</location>
    </subcellularLocation>
    <subcellularLocation>
        <location evidence="6">Membrane</location>
        <topology evidence="6">Peripheral membrane protein</topology>
    </subcellularLocation>
</comment>
<dbReference type="CDD" id="cd22274">
    <property type="entry name" value="DPBB_EXPA_N"/>
    <property type="match status" value="1"/>
</dbReference>
<dbReference type="SMART" id="SM00837">
    <property type="entry name" value="DPBB_1"/>
    <property type="match status" value="1"/>
</dbReference>
<evidence type="ECO:0000259" key="8">
    <source>
        <dbReference type="PROSITE" id="PS50843"/>
    </source>
</evidence>
<dbReference type="Pfam" id="PF01357">
    <property type="entry name" value="Expansin_C"/>
    <property type="match status" value="1"/>
</dbReference>
<evidence type="ECO:0000256" key="5">
    <source>
        <dbReference type="ARBA" id="ARBA00023136"/>
    </source>
</evidence>
<reference evidence="9 10" key="1">
    <citation type="journal article" date="2011" name="Science">
        <title>The Selaginella genome identifies genetic changes associated with the evolution of vascular plants.</title>
        <authorList>
            <person name="Banks J.A."/>
            <person name="Nishiyama T."/>
            <person name="Hasebe M."/>
            <person name="Bowman J.L."/>
            <person name="Gribskov M."/>
            <person name="dePamphilis C."/>
            <person name="Albert V.A."/>
            <person name="Aono N."/>
            <person name="Aoyama T."/>
            <person name="Ambrose B.A."/>
            <person name="Ashton N.W."/>
            <person name="Axtell M.J."/>
            <person name="Barker E."/>
            <person name="Barker M.S."/>
            <person name="Bennetzen J.L."/>
            <person name="Bonawitz N.D."/>
            <person name="Chapple C."/>
            <person name="Cheng C."/>
            <person name="Correa L.G."/>
            <person name="Dacre M."/>
            <person name="DeBarry J."/>
            <person name="Dreyer I."/>
            <person name="Elias M."/>
            <person name="Engstrom E.M."/>
            <person name="Estelle M."/>
            <person name="Feng L."/>
            <person name="Finet C."/>
            <person name="Floyd S.K."/>
            <person name="Frommer W.B."/>
            <person name="Fujita T."/>
            <person name="Gramzow L."/>
            <person name="Gutensohn M."/>
            <person name="Harholt J."/>
            <person name="Hattori M."/>
            <person name="Heyl A."/>
            <person name="Hirai T."/>
            <person name="Hiwatashi Y."/>
            <person name="Ishikawa M."/>
            <person name="Iwata M."/>
            <person name="Karol K.G."/>
            <person name="Koehler B."/>
            <person name="Kolukisaoglu U."/>
            <person name="Kubo M."/>
            <person name="Kurata T."/>
            <person name="Lalonde S."/>
            <person name="Li K."/>
            <person name="Li Y."/>
            <person name="Litt A."/>
            <person name="Lyons E."/>
            <person name="Manning G."/>
            <person name="Maruyama T."/>
            <person name="Michael T.P."/>
            <person name="Mikami K."/>
            <person name="Miyazaki S."/>
            <person name="Morinaga S."/>
            <person name="Murata T."/>
            <person name="Mueller-Roeber B."/>
            <person name="Nelson D.R."/>
            <person name="Obara M."/>
            <person name="Oguri Y."/>
            <person name="Olmstead R.G."/>
            <person name="Onodera N."/>
            <person name="Petersen B.L."/>
            <person name="Pils B."/>
            <person name="Prigge M."/>
            <person name="Rensing S.A."/>
            <person name="Riano-Pachon D.M."/>
            <person name="Roberts A.W."/>
            <person name="Sato Y."/>
            <person name="Scheller H.V."/>
            <person name="Schulz B."/>
            <person name="Schulz C."/>
            <person name="Shakirov E.V."/>
            <person name="Shibagaki N."/>
            <person name="Shinohara N."/>
            <person name="Shippen D.E."/>
            <person name="Soerensen I."/>
            <person name="Sotooka R."/>
            <person name="Sugimoto N."/>
            <person name="Sugita M."/>
            <person name="Sumikawa N."/>
            <person name="Tanurdzic M."/>
            <person name="Theissen G."/>
            <person name="Ulvskov P."/>
            <person name="Wakazuki S."/>
            <person name="Weng J.K."/>
            <person name="Willats W.W."/>
            <person name="Wipf D."/>
            <person name="Wolf P.G."/>
            <person name="Yang L."/>
            <person name="Zimmer A.D."/>
            <person name="Zhu Q."/>
            <person name="Mitros T."/>
            <person name="Hellsten U."/>
            <person name="Loque D."/>
            <person name="Otillar R."/>
            <person name="Salamov A."/>
            <person name="Schmutz J."/>
            <person name="Shapiro H."/>
            <person name="Lindquist E."/>
            <person name="Lucas S."/>
            <person name="Rokhsar D."/>
            <person name="Grigoriev I.V."/>
        </authorList>
    </citation>
    <scope>NUCLEOTIDE SEQUENCE [LARGE SCALE GENOMIC DNA]</scope>
</reference>
<dbReference type="InterPro" id="IPR036749">
    <property type="entry name" value="Expansin_CBD_sf"/>
</dbReference>
<dbReference type="InterPro" id="IPR036908">
    <property type="entry name" value="RlpA-like_sf"/>
</dbReference>
<keyword evidence="10" id="KW-1185">Reference proteome</keyword>
<dbReference type="SUPFAM" id="SSF49590">
    <property type="entry name" value="PHL pollen allergen"/>
    <property type="match status" value="1"/>
</dbReference>
<dbReference type="Proteomes" id="UP000001514">
    <property type="component" value="Unassembled WGS sequence"/>
</dbReference>
<keyword evidence="2 6" id="KW-0134">Cell wall</keyword>
<keyword evidence="6" id="KW-0961">Cell wall biogenesis/degradation</keyword>
<comment type="similarity">
    <text evidence="1 6">Belongs to the expansin family. Expansin A subfamily.</text>
</comment>
<evidence type="ECO:0000256" key="1">
    <source>
        <dbReference type="ARBA" id="ARBA00005392"/>
    </source>
</evidence>
<dbReference type="InterPro" id="IPR007117">
    <property type="entry name" value="Expansin_CBD"/>
</dbReference>
<dbReference type="PANTHER" id="PTHR31867">
    <property type="entry name" value="EXPANSIN-A15"/>
    <property type="match status" value="1"/>
</dbReference>
<proteinExistence type="inferred from homology"/>
<dbReference type="SUPFAM" id="SSF50685">
    <property type="entry name" value="Barwin-like endoglucanases"/>
    <property type="match status" value="1"/>
</dbReference>
<evidence type="ECO:0000256" key="2">
    <source>
        <dbReference type="ARBA" id="ARBA00022512"/>
    </source>
</evidence>
<dbReference type="InterPro" id="IPR009009">
    <property type="entry name" value="RlpA-like_DPBB"/>
</dbReference>
<dbReference type="InParanoid" id="D8SD64"/>
<organism evidence="10">
    <name type="scientific">Selaginella moellendorffii</name>
    <name type="common">Spikemoss</name>
    <dbReference type="NCBI Taxonomy" id="88036"/>
    <lineage>
        <taxon>Eukaryota</taxon>
        <taxon>Viridiplantae</taxon>
        <taxon>Streptophyta</taxon>
        <taxon>Embryophyta</taxon>
        <taxon>Tracheophyta</taxon>
        <taxon>Lycopodiopsida</taxon>
        <taxon>Selaginellales</taxon>
        <taxon>Selaginellaceae</taxon>
        <taxon>Selaginella</taxon>
    </lineage>
</organism>
<dbReference type="InterPro" id="IPR007118">
    <property type="entry name" value="Expan_Lol_pI"/>
</dbReference>
<dbReference type="Gramene" id="EFJ17566">
    <property type="protein sequence ID" value="EFJ17566"/>
    <property type="gene ID" value="SELMODRAFT_233686"/>
</dbReference>
<feature type="signal peptide" evidence="6">
    <location>
        <begin position="1"/>
        <end position="17"/>
    </location>
</feature>
<dbReference type="HOGENOM" id="CLU_027462_0_1_1"/>
<evidence type="ECO:0000256" key="6">
    <source>
        <dbReference type="RuleBase" id="RU365023"/>
    </source>
</evidence>
<evidence type="ECO:0000256" key="4">
    <source>
        <dbReference type="ARBA" id="ARBA00022729"/>
    </source>
</evidence>
<dbReference type="PRINTS" id="PR01225">
    <property type="entry name" value="EXPANSNFAMLY"/>
</dbReference>
<dbReference type="Gene3D" id="2.40.40.10">
    <property type="entry name" value="RlpA-like domain"/>
    <property type="match status" value="1"/>
</dbReference>
<evidence type="ECO:0000256" key="3">
    <source>
        <dbReference type="ARBA" id="ARBA00022525"/>
    </source>
</evidence>
<comment type="function">
    <text evidence="6">Causes loosening and extension of plant cell walls by disrupting non-covalent bonding between cellulose microfibrils and matrix glucans. No enzymatic activity has been found.</text>
</comment>
<dbReference type="InterPro" id="IPR002963">
    <property type="entry name" value="Expansin"/>
</dbReference>
<keyword evidence="5" id="KW-0472">Membrane</keyword>
<dbReference type="InterPro" id="IPR007112">
    <property type="entry name" value="Expansin/allergen_DPBB_dom"/>
</dbReference>
<evidence type="ECO:0000313" key="9">
    <source>
        <dbReference type="EMBL" id="EFJ17566.1"/>
    </source>
</evidence>
<dbReference type="GO" id="GO:0009664">
    <property type="term" value="P:plant-type cell wall organization"/>
    <property type="evidence" value="ECO:0007669"/>
    <property type="project" value="InterPro"/>
</dbReference>
<protein>
    <recommendedName>
        <fullName evidence="6">Expansin</fullName>
    </recommendedName>
</protein>
<sequence>MASCVLLPLFFLSLAAAQEREKQATPEGWTLAHATYYGGSDASGTMGGACGYGNMYHEGFGVETTALSTVLFQNGASCGACYELKCHQDPKWCRPGNLSITVTATNFCPPNPARKSYRGGWCNYPQQHFDLSMPAFVHLANRTAGIIPVIYTRVECKRQGGIRFTMRGNKWFILVMISNVGGAGDVRSVVVKGSRSWTPATRAWGQNWHISNRSMLEQGLSFVVSTSDGESRIALDVVPRNWKFGQTFTTGAQF</sequence>